<evidence type="ECO:0000256" key="1">
    <source>
        <dbReference type="SAM" id="Phobius"/>
    </source>
</evidence>
<gene>
    <name evidence="2" type="primary">PLESTMB000071</name>
    <name evidence="2" type="ORF">PLESTB_001794600</name>
</gene>
<keyword evidence="1" id="KW-0472">Membrane</keyword>
<protein>
    <submittedName>
        <fullName evidence="2">Uncharacterized protein</fullName>
    </submittedName>
</protein>
<dbReference type="AlphaFoldDB" id="A0A9W6FAE3"/>
<keyword evidence="3" id="KW-1185">Reference proteome</keyword>
<sequence length="215" mass="22905">MLGSWFSSEDGTWFGWLVGWPPLQNAVADALRTECAVQVVVVKVLLEGARGPRQVAAAAAAAPPRRLLVCGDFRCPSASDDGACGARECTAGGCDGVFGRAEMLFGEKGGATGVCSVCALAWLEGVVGCMAARLRPRRRLDFLISAASAVGAGRRRMCMFGLVFCLVFLSAAVVFQVDNVEPCGVRVWVFRFRLLVVAVSCSRCCMCVSLFRFSC</sequence>
<evidence type="ECO:0000313" key="2">
    <source>
        <dbReference type="EMBL" id="GLC61710.1"/>
    </source>
</evidence>
<accession>A0A9W6FAE3</accession>
<reference evidence="2 3" key="1">
    <citation type="journal article" date="2023" name="Commun. Biol.">
        <title>Reorganization of the ancestral sex-determining regions during the evolution of trioecy in Pleodorina starrii.</title>
        <authorList>
            <person name="Takahashi K."/>
            <person name="Suzuki S."/>
            <person name="Kawai-Toyooka H."/>
            <person name="Yamamoto K."/>
            <person name="Hamaji T."/>
            <person name="Ootsuki R."/>
            <person name="Yamaguchi H."/>
            <person name="Kawachi M."/>
            <person name="Higashiyama T."/>
            <person name="Nozaki H."/>
        </authorList>
    </citation>
    <scope>NUCLEOTIDE SEQUENCE [LARGE SCALE GENOMIC DNA]</scope>
    <source>
        <strain evidence="2 3">NIES-4479</strain>
    </source>
</reference>
<feature type="transmembrane region" description="Helical" evidence="1">
    <location>
        <begin position="189"/>
        <end position="211"/>
    </location>
</feature>
<feature type="transmembrane region" description="Helical" evidence="1">
    <location>
        <begin position="157"/>
        <end position="177"/>
    </location>
</feature>
<name>A0A9W6FAE3_9CHLO</name>
<evidence type="ECO:0000313" key="3">
    <source>
        <dbReference type="Proteomes" id="UP001165080"/>
    </source>
</evidence>
<keyword evidence="1" id="KW-0812">Transmembrane</keyword>
<comment type="caution">
    <text evidence="2">The sequence shown here is derived from an EMBL/GenBank/DDBJ whole genome shotgun (WGS) entry which is preliminary data.</text>
</comment>
<feature type="transmembrane region" description="Helical" evidence="1">
    <location>
        <begin position="110"/>
        <end position="132"/>
    </location>
</feature>
<keyword evidence="1" id="KW-1133">Transmembrane helix</keyword>
<dbReference type="EMBL" id="BRXU01000050">
    <property type="protein sequence ID" value="GLC61710.1"/>
    <property type="molecule type" value="Genomic_DNA"/>
</dbReference>
<dbReference type="Proteomes" id="UP001165080">
    <property type="component" value="Unassembled WGS sequence"/>
</dbReference>
<proteinExistence type="predicted"/>
<organism evidence="2 3">
    <name type="scientific">Pleodorina starrii</name>
    <dbReference type="NCBI Taxonomy" id="330485"/>
    <lineage>
        <taxon>Eukaryota</taxon>
        <taxon>Viridiplantae</taxon>
        <taxon>Chlorophyta</taxon>
        <taxon>core chlorophytes</taxon>
        <taxon>Chlorophyceae</taxon>
        <taxon>CS clade</taxon>
        <taxon>Chlamydomonadales</taxon>
        <taxon>Volvocaceae</taxon>
        <taxon>Pleodorina</taxon>
    </lineage>
</organism>